<evidence type="ECO:0000313" key="7">
    <source>
        <dbReference type="EMBL" id="ACE05020.1"/>
    </source>
</evidence>
<dbReference type="GO" id="GO:0016853">
    <property type="term" value="F:isomerase activity"/>
    <property type="evidence" value="ECO:0007669"/>
    <property type="project" value="UniProtKB-KW"/>
</dbReference>
<keyword evidence="4" id="KW-0443">Lipid metabolism</keyword>
<dbReference type="GO" id="GO:0006631">
    <property type="term" value="P:fatty acid metabolic process"/>
    <property type="evidence" value="ECO:0007669"/>
    <property type="project" value="UniProtKB-KW"/>
</dbReference>
<dbReference type="InterPro" id="IPR014748">
    <property type="entry name" value="Enoyl-CoA_hydra_C"/>
</dbReference>
<dbReference type="InterPro" id="IPR029045">
    <property type="entry name" value="ClpP/crotonase-like_dom_sf"/>
</dbReference>
<comment type="similarity">
    <text evidence="1">Belongs to the enoyl-CoA hydratase/isomerase family.</text>
</comment>
<keyword evidence="3" id="KW-0809">Transit peptide</keyword>
<dbReference type="Pfam" id="PF00378">
    <property type="entry name" value="ECH_1"/>
    <property type="match status" value="1"/>
</dbReference>
<dbReference type="GO" id="GO:0016836">
    <property type="term" value="F:hydro-lyase activity"/>
    <property type="evidence" value="ECO:0007669"/>
    <property type="project" value="TreeGrafter"/>
</dbReference>
<dbReference type="eggNOG" id="COG1024">
    <property type="taxonomic scope" value="Bacteria"/>
</dbReference>
<protein>
    <recommendedName>
        <fullName evidence="6">Enoyl-CoA hydratase domain-containing protein 3, mitochondrial</fullName>
    </recommendedName>
</protein>
<gene>
    <name evidence="7" type="ordered locus">Cphamn1_2111</name>
</gene>
<accession>B3EN31</accession>
<evidence type="ECO:0000256" key="6">
    <source>
        <dbReference type="ARBA" id="ARBA00040545"/>
    </source>
</evidence>
<dbReference type="SUPFAM" id="SSF52096">
    <property type="entry name" value="ClpP/crotonase"/>
    <property type="match status" value="1"/>
</dbReference>
<proteinExistence type="inferred from homology"/>
<dbReference type="EMBL" id="CP001101">
    <property type="protein sequence ID" value="ACE05020.1"/>
    <property type="molecule type" value="Genomic_DNA"/>
</dbReference>
<keyword evidence="2" id="KW-0276">Fatty acid metabolism</keyword>
<dbReference type="HOGENOM" id="CLU_009834_7_3_10"/>
<evidence type="ECO:0000256" key="3">
    <source>
        <dbReference type="ARBA" id="ARBA00022946"/>
    </source>
</evidence>
<dbReference type="InterPro" id="IPR052377">
    <property type="entry name" value="Mitochondrial_ECH-domain"/>
</dbReference>
<dbReference type="CDD" id="cd06558">
    <property type="entry name" value="crotonase-like"/>
    <property type="match status" value="1"/>
</dbReference>
<reference evidence="7" key="1">
    <citation type="submission" date="2008-06" db="EMBL/GenBank/DDBJ databases">
        <title>Complete sequence of Chlorobium phaeobacteroides BS1.</title>
        <authorList>
            <consortium name="US DOE Joint Genome Institute"/>
            <person name="Lucas S."/>
            <person name="Copeland A."/>
            <person name="Lapidus A."/>
            <person name="Glavina del Rio T."/>
            <person name="Dalin E."/>
            <person name="Tice H."/>
            <person name="Bruce D."/>
            <person name="Goodwin L."/>
            <person name="Pitluck S."/>
            <person name="Schmutz J."/>
            <person name="Larimer F."/>
            <person name="Land M."/>
            <person name="Hauser L."/>
            <person name="Kyrpides N."/>
            <person name="Ovchinnikova G."/>
            <person name="Li T."/>
            <person name="Liu Z."/>
            <person name="Zhao F."/>
            <person name="Overmann J."/>
            <person name="Bryant D.A."/>
            <person name="Richardson P."/>
        </authorList>
    </citation>
    <scope>NUCLEOTIDE SEQUENCE [LARGE SCALE GENOMIC DNA]</scope>
    <source>
        <strain evidence="7">BS1</strain>
    </source>
</reference>
<dbReference type="PANTHER" id="PTHR43602:SF1">
    <property type="entry name" value="ENOYL-COA HYDRATASE DOMAIN-CONTAINING PROTEIN 3, MITOCHONDRIAL"/>
    <property type="match status" value="1"/>
</dbReference>
<dbReference type="Gene3D" id="3.90.226.10">
    <property type="entry name" value="2-enoyl-CoA Hydratase, Chain A, domain 1"/>
    <property type="match status" value="1"/>
</dbReference>
<comment type="function">
    <text evidence="5">May play a role in fatty acid biosynthesis and insulin sensitivity.</text>
</comment>
<name>B3EN31_CHLPB</name>
<dbReference type="KEGG" id="cpb:Cphamn1_2111"/>
<dbReference type="InterPro" id="IPR001753">
    <property type="entry name" value="Enoyl-CoA_hydra/iso"/>
</dbReference>
<evidence type="ECO:0000256" key="4">
    <source>
        <dbReference type="ARBA" id="ARBA00023098"/>
    </source>
</evidence>
<dbReference type="OrthoDB" id="9775794at2"/>
<organism evidence="7">
    <name type="scientific">Chlorobium phaeobacteroides (strain BS1)</name>
    <dbReference type="NCBI Taxonomy" id="331678"/>
    <lineage>
        <taxon>Bacteria</taxon>
        <taxon>Pseudomonadati</taxon>
        <taxon>Chlorobiota</taxon>
        <taxon>Chlorobiia</taxon>
        <taxon>Chlorobiales</taxon>
        <taxon>Chlorobiaceae</taxon>
        <taxon>Chlorobium/Pelodictyon group</taxon>
        <taxon>Chlorobium</taxon>
    </lineage>
</organism>
<dbReference type="PANTHER" id="PTHR43602">
    <property type="match status" value="1"/>
</dbReference>
<evidence type="ECO:0000256" key="5">
    <source>
        <dbReference type="ARBA" id="ARBA00037410"/>
    </source>
</evidence>
<dbReference type="STRING" id="331678.Cphamn1_2111"/>
<keyword evidence="7" id="KW-0413">Isomerase</keyword>
<evidence type="ECO:0000256" key="1">
    <source>
        <dbReference type="ARBA" id="ARBA00005254"/>
    </source>
</evidence>
<dbReference type="AlphaFoldDB" id="B3EN31"/>
<sequence length="265" mass="29029">MPDKQHTSETVLIKKDEHEIGHITINRPKAYNALSIECMEALIRALDILSADSSVRVIILAGSGKGFCAGHDLKELRSCTEKTFHKKIFDLCTRLMLSITRSPKPVIAKVHGIATAAGCQLVASCDLAVAEKNAGFATPGVTIGLFCSTPMVALSRNISKKHAMEMLLSGDLISAQRAYETGLINRLVPIEQLDQATLDLAKKIASKSPLALKIGKRAFYEQLDRNEEDAYRYCSQVMVENLTSRDAKEGIDAVLEKRSPVWCGE</sequence>
<dbReference type="NCBIfam" id="NF006008">
    <property type="entry name" value="PRK08139.1"/>
    <property type="match status" value="1"/>
</dbReference>
<evidence type="ECO:0000256" key="2">
    <source>
        <dbReference type="ARBA" id="ARBA00022832"/>
    </source>
</evidence>
<dbReference type="Gene3D" id="1.10.12.10">
    <property type="entry name" value="Lyase 2-enoyl-coa Hydratase, Chain A, domain 2"/>
    <property type="match status" value="1"/>
</dbReference>